<dbReference type="EMBL" id="CM042046">
    <property type="protein sequence ID" value="KAI3676389.1"/>
    <property type="molecule type" value="Genomic_DNA"/>
</dbReference>
<comment type="caution">
    <text evidence="1">The sequence shown here is derived from an EMBL/GenBank/DDBJ whole genome shotgun (WGS) entry which is preliminary data.</text>
</comment>
<gene>
    <name evidence="1" type="ORF">L1987_85995</name>
</gene>
<organism evidence="1 2">
    <name type="scientific">Smallanthus sonchifolius</name>
    <dbReference type="NCBI Taxonomy" id="185202"/>
    <lineage>
        <taxon>Eukaryota</taxon>
        <taxon>Viridiplantae</taxon>
        <taxon>Streptophyta</taxon>
        <taxon>Embryophyta</taxon>
        <taxon>Tracheophyta</taxon>
        <taxon>Spermatophyta</taxon>
        <taxon>Magnoliopsida</taxon>
        <taxon>eudicotyledons</taxon>
        <taxon>Gunneridae</taxon>
        <taxon>Pentapetalae</taxon>
        <taxon>asterids</taxon>
        <taxon>campanulids</taxon>
        <taxon>Asterales</taxon>
        <taxon>Asteraceae</taxon>
        <taxon>Asteroideae</taxon>
        <taxon>Heliantheae alliance</taxon>
        <taxon>Millerieae</taxon>
        <taxon>Smallanthus</taxon>
    </lineage>
</organism>
<evidence type="ECO:0000313" key="2">
    <source>
        <dbReference type="Proteomes" id="UP001056120"/>
    </source>
</evidence>
<name>A0ACB8XXE0_9ASTR</name>
<evidence type="ECO:0000313" key="1">
    <source>
        <dbReference type="EMBL" id="KAI3676389.1"/>
    </source>
</evidence>
<sequence length="88" mass="10026">MPVYDGVRRSLWWLSHVCKEEVTMVMEVHVVDYDGRNSVPNKEDNLVIGYAAYYKDSGDGVGPMRNVPSRIICFSEGSDEARVLVNFR</sequence>
<reference evidence="1 2" key="2">
    <citation type="journal article" date="2022" name="Mol. Ecol. Resour.">
        <title>The genomes of chicory, endive, great burdock and yacon provide insights into Asteraceae paleo-polyploidization history and plant inulin production.</title>
        <authorList>
            <person name="Fan W."/>
            <person name="Wang S."/>
            <person name="Wang H."/>
            <person name="Wang A."/>
            <person name="Jiang F."/>
            <person name="Liu H."/>
            <person name="Zhao H."/>
            <person name="Xu D."/>
            <person name="Zhang Y."/>
        </authorList>
    </citation>
    <scope>NUCLEOTIDE SEQUENCE [LARGE SCALE GENOMIC DNA]</scope>
    <source>
        <strain evidence="2">cv. Yunnan</strain>
        <tissue evidence="1">Leaves</tissue>
    </source>
</reference>
<reference evidence="2" key="1">
    <citation type="journal article" date="2022" name="Mol. Ecol. Resour.">
        <title>The genomes of chicory, endive, great burdock and yacon provide insights into Asteraceae palaeo-polyploidization history and plant inulin production.</title>
        <authorList>
            <person name="Fan W."/>
            <person name="Wang S."/>
            <person name="Wang H."/>
            <person name="Wang A."/>
            <person name="Jiang F."/>
            <person name="Liu H."/>
            <person name="Zhao H."/>
            <person name="Xu D."/>
            <person name="Zhang Y."/>
        </authorList>
    </citation>
    <scope>NUCLEOTIDE SEQUENCE [LARGE SCALE GENOMIC DNA]</scope>
    <source>
        <strain evidence="2">cv. Yunnan</strain>
    </source>
</reference>
<dbReference type="Proteomes" id="UP001056120">
    <property type="component" value="Linkage Group LG29"/>
</dbReference>
<protein>
    <submittedName>
        <fullName evidence="1">Uncharacterized protein</fullName>
    </submittedName>
</protein>
<keyword evidence="2" id="KW-1185">Reference proteome</keyword>
<proteinExistence type="predicted"/>
<accession>A0ACB8XXE0</accession>